<dbReference type="InterPro" id="IPR031444">
    <property type="entry name" value="PCNA-AF_dom"/>
</dbReference>
<dbReference type="GO" id="GO:0019985">
    <property type="term" value="P:translesion synthesis"/>
    <property type="evidence" value="ECO:0007669"/>
    <property type="project" value="TreeGrafter"/>
</dbReference>
<reference evidence="13" key="1">
    <citation type="submission" date="2025-08" db="UniProtKB">
        <authorList>
            <consortium name="RefSeq"/>
        </authorList>
    </citation>
    <scope>IDENTIFICATION</scope>
</reference>
<keyword evidence="4" id="KW-0963">Cytoplasm</keyword>
<feature type="region of interest" description="Disordered" evidence="10">
    <location>
        <begin position="1"/>
        <end position="100"/>
    </location>
</feature>
<dbReference type="PANTHER" id="PTHR15679:SF8">
    <property type="entry name" value="PCNA-ASSOCIATED FACTOR"/>
    <property type="match status" value="1"/>
</dbReference>
<feature type="compositionally biased region" description="Polar residues" evidence="10">
    <location>
        <begin position="55"/>
        <end position="68"/>
    </location>
</feature>
<dbReference type="GO" id="GO:0005634">
    <property type="term" value="C:nucleus"/>
    <property type="evidence" value="ECO:0007669"/>
    <property type="project" value="UniProtKB-SubCell"/>
</dbReference>
<dbReference type="GO" id="GO:0006281">
    <property type="term" value="P:DNA repair"/>
    <property type="evidence" value="ECO:0007669"/>
    <property type="project" value="UniProtKB-KW"/>
</dbReference>
<evidence type="ECO:0000259" key="11">
    <source>
        <dbReference type="Pfam" id="PF15715"/>
    </source>
</evidence>
<evidence type="ECO:0000313" key="12">
    <source>
        <dbReference type="Proteomes" id="UP000694920"/>
    </source>
</evidence>
<evidence type="ECO:0000256" key="6">
    <source>
        <dbReference type="ARBA" id="ARBA00023204"/>
    </source>
</evidence>
<dbReference type="InterPro" id="IPR040444">
    <property type="entry name" value="PCNA-AF"/>
</dbReference>
<dbReference type="PANTHER" id="PTHR15679">
    <property type="entry name" value="PCNA-ASSOCIATED FACTOR"/>
    <property type="match status" value="1"/>
</dbReference>
<comment type="subcellular location">
    <subcellularLocation>
        <location evidence="2">Cytoplasm</location>
        <location evidence="2">Perinuclear region</location>
    </subcellularLocation>
    <subcellularLocation>
        <location evidence="1">Nucleus</location>
    </subcellularLocation>
</comment>
<sequence>MVRTKAGSSSAKAVGAKAPHKVSNTAALRSSGSSEGGGKGRDYSGGNPYHPRETPNWQKPITSFFQQEASKDKEESTASEISASSMDKDIAQSPTEKSDD</sequence>
<keyword evidence="12" id="KW-1185">Reference proteome</keyword>
<dbReference type="RefSeq" id="XP_015598113.1">
    <property type="nucleotide sequence ID" value="XM_015742627.2"/>
</dbReference>
<evidence type="ECO:0000256" key="10">
    <source>
        <dbReference type="SAM" id="MobiDB-lite"/>
    </source>
</evidence>
<dbReference type="GeneID" id="107269120"/>
<feature type="domain" description="PCNA-associated factor histone-like" evidence="11">
    <location>
        <begin position="1"/>
        <end position="92"/>
    </location>
</feature>
<dbReference type="GO" id="GO:0051726">
    <property type="term" value="P:regulation of cell cycle"/>
    <property type="evidence" value="ECO:0007669"/>
    <property type="project" value="InterPro"/>
</dbReference>
<dbReference type="AlphaFoldDB" id="A0AAJ7FLS8"/>
<dbReference type="GO" id="GO:0003682">
    <property type="term" value="F:chromatin binding"/>
    <property type="evidence" value="ECO:0007669"/>
    <property type="project" value="TreeGrafter"/>
</dbReference>
<keyword evidence="7" id="KW-0539">Nucleus</keyword>
<evidence type="ECO:0000256" key="2">
    <source>
        <dbReference type="ARBA" id="ARBA00004556"/>
    </source>
</evidence>
<dbReference type="Proteomes" id="UP000694920">
    <property type="component" value="Unplaced"/>
</dbReference>
<proteinExistence type="predicted"/>
<feature type="compositionally biased region" description="Basic and acidic residues" evidence="10">
    <location>
        <begin position="86"/>
        <end position="100"/>
    </location>
</feature>
<keyword evidence="5" id="KW-0227">DNA damage</keyword>
<dbReference type="KEGG" id="ccin:107269120"/>
<keyword evidence="6" id="KW-0234">DNA repair</keyword>
<evidence type="ECO:0000313" key="13">
    <source>
        <dbReference type="RefSeq" id="XP_015598113.1"/>
    </source>
</evidence>
<dbReference type="GO" id="GO:0048471">
    <property type="term" value="C:perinuclear region of cytoplasm"/>
    <property type="evidence" value="ECO:0007669"/>
    <property type="project" value="UniProtKB-SubCell"/>
</dbReference>
<protein>
    <recommendedName>
        <fullName evidence="3">PCNA-associated factor</fullName>
    </recommendedName>
    <alternativeName>
        <fullName evidence="8">PCNA-associated factor of 15 kDa</fullName>
    </alternativeName>
    <alternativeName>
        <fullName evidence="9">PCNA-clamp-associated factor</fullName>
    </alternativeName>
</protein>
<evidence type="ECO:0000256" key="3">
    <source>
        <dbReference type="ARBA" id="ARBA00013777"/>
    </source>
</evidence>
<gene>
    <name evidence="13" type="primary">LOC107269120</name>
</gene>
<accession>A0AAJ7FLS8</accession>
<feature type="compositionally biased region" description="Low complexity" evidence="10">
    <location>
        <begin position="1"/>
        <end position="17"/>
    </location>
</feature>
<evidence type="ECO:0000256" key="9">
    <source>
        <dbReference type="ARBA" id="ARBA00031186"/>
    </source>
</evidence>
<evidence type="ECO:0000256" key="8">
    <source>
        <dbReference type="ARBA" id="ARBA00030014"/>
    </source>
</evidence>
<name>A0AAJ7FLS8_CEPCN</name>
<evidence type="ECO:0000256" key="5">
    <source>
        <dbReference type="ARBA" id="ARBA00022763"/>
    </source>
</evidence>
<evidence type="ECO:0000256" key="7">
    <source>
        <dbReference type="ARBA" id="ARBA00023242"/>
    </source>
</evidence>
<evidence type="ECO:0000256" key="1">
    <source>
        <dbReference type="ARBA" id="ARBA00004123"/>
    </source>
</evidence>
<dbReference type="Pfam" id="PF15715">
    <property type="entry name" value="PAF"/>
    <property type="match status" value="1"/>
</dbReference>
<organism evidence="12 13">
    <name type="scientific">Cephus cinctus</name>
    <name type="common">Wheat stem sawfly</name>
    <dbReference type="NCBI Taxonomy" id="211228"/>
    <lineage>
        <taxon>Eukaryota</taxon>
        <taxon>Metazoa</taxon>
        <taxon>Ecdysozoa</taxon>
        <taxon>Arthropoda</taxon>
        <taxon>Hexapoda</taxon>
        <taxon>Insecta</taxon>
        <taxon>Pterygota</taxon>
        <taxon>Neoptera</taxon>
        <taxon>Endopterygota</taxon>
        <taxon>Hymenoptera</taxon>
        <taxon>Cephoidea</taxon>
        <taxon>Cephidae</taxon>
        <taxon>Cephus</taxon>
    </lineage>
</organism>
<evidence type="ECO:0000256" key="4">
    <source>
        <dbReference type="ARBA" id="ARBA00022490"/>
    </source>
</evidence>